<dbReference type="OrthoDB" id="2001712at2"/>
<sequence>MPNLSALARNALERVLIEFGKDTKFVIYPFGEGGKILKGIMNYEFNIQEFAIIDNFLADVNNKVKNSTFLKNQKDIIVLVASYQVNNFHEIRDHLYKFIPPNKCVEVFSNIINNNDNSISNGMNSSHELWDLMLERYYINPKEKNRIFVIGDSHACFFSGCYLDNYVYRDGLGLCRPRIDPFKVFHLGPALAYNLNNYGTTTKAREKIDRILNLIPAGEKILCVFGEIDIRVHVFKQTKRGGDFHRVVDKVVENYVSFVNKLSEKYRVYIWCPVASQSDDCKLDDNFPRSGTQAERNKATEYFIRELKKKCLDGNIATCLSIFPMLVDEEYKTKTQYYRDSVHLAQCAWLFADDEFKKNGILCIRR</sequence>
<organism evidence="1 2">
    <name type="scientific">Selenomonas ruminantium subsp. lactilytica (strain NBRC 103574 / TAM6421)</name>
    <dbReference type="NCBI Taxonomy" id="927704"/>
    <lineage>
        <taxon>Bacteria</taxon>
        <taxon>Bacillati</taxon>
        <taxon>Bacillota</taxon>
        <taxon>Negativicutes</taxon>
        <taxon>Selenomonadales</taxon>
        <taxon>Selenomonadaceae</taxon>
        <taxon>Selenomonas</taxon>
    </lineage>
</organism>
<evidence type="ECO:0000313" key="2">
    <source>
        <dbReference type="Proteomes" id="UP000007887"/>
    </source>
</evidence>
<dbReference type="Gene3D" id="3.40.50.1110">
    <property type="entry name" value="SGNH hydrolase"/>
    <property type="match status" value="1"/>
</dbReference>
<dbReference type="SUPFAM" id="SSF52266">
    <property type="entry name" value="SGNH hydrolase"/>
    <property type="match status" value="1"/>
</dbReference>
<accession>I0GTI1</accession>
<dbReference type="KEGG" id="sri:SELR_23600"/>
<dbReference type="eggNOG" id="COG0457">
    <property type="taxonomic scope" value="Bacteria"/>
</dbReference>
<gene>
    <name evidence="1" type="ordered locus">SELR_23600</name>
</gene>
<dbReference type="Proteomes" id="UP000007887">
    <property type="component" value="Chromosome"/>
</dbReference>
<dbReference type="HOGENOM" id="CLU_756247_0_0_9"/>
<dbReference type="InterPro" id="IPR036514">
    <property type="entry name" value="SGNH_hydro_sf"/>
</dbReference>
<protein>
    <submittedName>
        <fullName evidence="1">Uncharacterized protein</fullName>
    </submittedName>
</protein>
<reference evidence="1 2" key="1">
    <citation type="submission" date="2011-10" db="EMBL/GenBank/DDBJ databases">
        <title>Whole genome sequence of Selenomonas ruminantium subsp. lactilytica TAM6421.</title>
        <authorList>
            <person name="Oguchi A."/>
            <person name="Ankai A."/>
            <person name="Kaneko J."/>
            <person name="Yamada-Narita S."/>
            <person name="Fukui S."/>
            <person name="Takahashi M."/>
            <person name="Onodera T."/>
            <person name="Kojima S."/>
            <person name="Fushimi T."/>
            <person name="Abe N."/>
            <person name="Kamio Y."/>
            <person name="Yamazaki S."/>
            <person name="Fujita N."/>
        </authorList>
    </citation>
    <scope>NUCLEOTIDE SEQUENCE [LARGE SCALE GENOMIC DNA]</scope>
    <source>
        <strain evidence="2">NBRC 103574 / TAM6421</strain>
    </source>
</reference>
<dbReference type="PATRIC" id="fig|927704.6.peg.2443"/>
<dbReference type="AlphaFoldDB" id="I0GTI1"/>
<evidence type="ECO:0000313" key="1">
    <source>
        <dbReference type="EMBL" id="BAL84068.1"/>
    </source>
</evidence>
<name>I0GTI1_SELRL</name>
<dbReference type="RefSeq" id="WP_014425490.1">
    <property type="nucleotide sequence ID" value="NC_017068.1"/>
</dbReference>
<proteinExistence type="predicted"/>
<dbReference type="EMBL" id="AP012292">
    <property type="protein sequence ID" value="BAL84068.1"/>
    <property type="molecule type" value="Genomic_DNA"/>
</dbReference>